<feature type="domain" description="CUB" evidence="3">
    <location>
        <begin position="49"/>
        <end position="133"/>
    </location>
</feature>
<dbReference type="OrthoDB" id="6378485at2759"/>
<dbReference type="PANTHER" id="PTHR33236:SF5">
    <property type="entry name" value="CUB DOMAIN-CONTAINING PROTEIN"/>
    <property type="match status" value="1"/>
</dbReference>
<dbReference type="InterPro" id="IPR035914">
    <property type="entry name" value="Sperma_CUB_dom_sf"/>
</dbReference>
<dbReference type="PANTHER" id="PTHR33236">
    <property type="entry name" value="INTRAFLAGELLAR TRANSPORT PROTEIN 122 FAMILY PROTEIN-RELATED"/>
    <property type="match status" value="1"/>
</dbReference>
<proteinExistence type="predicted"/>
<dbReference type="AlphaFoldDB" id="A0A7R9A9J3"/>
<keyword evidence="1" id="KW-1015">Disulfide bond</keyword>
<dbReference type="EMBL" id="LR902130">
    <property type="protein sequence ID" value="CAD7250018.1"/>
    <property type="molecule type" value="Genomic_DNA"/>
</dbReference>
<gene>
    <name evidence="4" type="ORF">DSTB1V02_LOCUS9802</name>
</gene>
<dbReference type="Proteomes" id="UP000677054">
    <property type="component" value="Unassembled WGS sequence"/>
</dbReference>
<dbReference type="InterPro" id="IPR000859">
    <property type="entry name" value="CUB_dom"/>
</dbReference>
<dbReference type="Gene3D" id="2.60.120.290">
    <property type="entry name" value="Spermadhesin, CUB domain"/>
    <property type="match status" value="1"/>
</dbReference>
<protein>
    <recommendedName>
        <fullName evidence="3">CUB domain-containing protein</fullName>
    </recommendedName>
</protein>
<accession>A0A7R9A9J3</accession>
<name>A0A7R9A9J3_9CRUS</name>
<dbReference type="EMBL" id="CAJPEV010002613">
    <property type="protein sequence ID" value="CAG0897487.1"/>
    <property type="molecule type" value="Genomic_DNA"/>
</dbReference>
<dbReference type="SUPFAM" id="SSF49854">
    <property type="entry name" value="Spermadhesin, CUB domain"/>
    <property type="match status" value="1"/>
</dbReference>
<keyword evidence="5" id="KW-1185">Reference proteome</keyword>
<dbReference type="Pfam" id="PF26080">
    <property type="entry name" value="CUB_animal"/>
    <property type="match status" value="1"/>
</dbReference>
<dbReference type="PROSITE" id="PS01180">
    <property type="entry name" value="CUB"/>
    <property type="match status" value="1"/>
</dbReference>
<evidence type="ECO:0000256" key="2">
    <source>
        <dbReference type="PROSITE-ProRule" id="PRU00059"/>
    </source>
</evidence>
<evidence type="ECO:0000259" key="3">
    <source>
        <dbReference type="PROSITE" id="PS01180"/>
    </source>
</evidence>
<sequence>MQHPCSTERSKRVPQRPRFAALLVSNPSPGTNRFHLNLPETRIAVHRTCGSSTRENNTYFQNPGYPSPFRGMGTCHLLVYKVRNDICQVRLDFLEFQTAGPSLRADTAGQCLTDRFTVAGMHNMAQVPQVCGSNQGQHMYLDVDMEEAPIMVNMIIMGGDISRKWNIRIAQIPCGILTAPVGCLQWFTGLHGEVKSFNFDENSVHLADQHYTVCVRSESDFCSIEWRAVGSNEENSTVTGAFSISDGMPSGAFPVADRFLCEISGKPGVTEIGKAR</sequence>
<evidence type="ECO:0000313" key="4">
    <source>
        <dbReference type="EMBL" id="CAD7250018.1"/>
    </source>
</evidence>
<evidence type="ECO:0000313" key="5">
    <source>
        <dbReference type="Proteomes" id="UP000677054"/>
    </source>
</evidence>
<organism evidence="4">
    <name type="scientific">Darwinula stevensoni</name>
    <dbReference type="NCBI Taxonomy" id="69355"/>
    <lineage>
        <taxon>Eukaryota</taxon>
        <taxon>Metazoa</taxon>
        <taxon>Ecdysozoa</taxon>
        <taxon>Arthropoda</taxon>
        <taxon>Crustacea</taxon>
        <taxon>Oligostraca</taxon>
        <taxon>Ostracoda</taxon>
        <taxon>Podocopa</taxon>
        <taxon>Podocopida</taxon>
        <taxon>Darwinulocopina</taxon>
        <taxon>Darwinuloidea</taxon>
        <taxon>Darwinulidae</taxon>
        <taxon>Darwinula</taxon>
    </lineage>
</organism>
<reference evidence="4" key="1">
    <citation type="submission" date="2020-11" db="EMBL/GenBank/DDBJ databases">
        <authorList>
            <person name="Tran Van P."/>
        </authorList>
    </citation>
    <scope>NUCLEOTIDE SEQUENCE</scope>
</reference>
<evidence type="ECO:0000256" key="1">
    <source>
        <dbReference type="ARBA" id="ARBA00023157"/>
    </source>
</evidence>
<dbReference type="InterPro" id="IPR058698">
    <property type="entry name" value="CUB_metazoa"/>
</dbReference>
<comment type="caution">
    <text evidence="2">Lacks conserved residue(s) required for the propagation of feature annotation.</text>
</comment>